<reference evidence="3" key="1">
    <citation type="submission" date="2020-06" db="EMBL/GenBank/DDBJ databases">
        <authorList>
            <consortium name="Wellcome Sanger Institute Data Sharing"/>
        </authorList>
    </citation>
    <scope>NUCLEOTIDE SEQUENCE [LARGE SCALE GENOMIC DNA]</scope>
</reference>
<name>A0A8C5DPQ5_GOUWI</name>
<evidence type="ECO:0000313" key="4">
    <source>
        <dbReference type="Proteomes" id="UP000694680"/>
    </source>
</evidence>
<evidence type="ECO:0000259" key="2">
    <source>
        <dbReference type="Pfam" id="PF08266"/>
    </source>
</evidence>
<reference evidence="3" key="2">
    <citation type="submission" date="2025-08" db="UniProtKB">
        <authorList>
            <consortium name="Ensembl"/>
        </authorList>
    </citation>
    <scope>IDENTIFICATION</scope>
</reference>
<dbReference type="InterPro" id="IPR013164">
    <property type="entry name" value="Cadherin_N"/>
</dbReference>
<protein>
    <submittedName>
        <fullName evidence="3">Protocadherin 2 alpha a 15</fullName>
    </submittedName>
</protein>
<evidence type="ECO:0000313" key="3">
    <source>
        <dbReference type="Ensembl" id="ENSGWIP00000009037.1"/>
    </source>
</evidence>
<evidence type="ECO:0000256" key="1">
    <source>
        <dbReference type="ARBA" id="ARBA00023180"/>
    </source>
</evidence>
<sequence length="64" mass="7049">MCITWCQCRNKYGLCVAFAVALVMFLRTASAQIRYSISEEVKEGTVVGNIARDLGVDVGAPLFY</sequence>
<proteinExistence type="predicted"/>
<organism evidence="3 4">
    <name type="scientific">Gouania willdenowi</name>
    <name type="common">Blunt-snouted clingfish</name>
    <name type="synonym">Lepadogaster willdenowi</name>
    <dbReference type="NCBI Taxonomy" id="441366"/>
    <lineage>
        <taxon>Eukaryota</taxon>
        <taxon>Metazoa</taxon>
        <taxon>Chordata</taxon>
        <taxon>Craniata</taxon>
        <taxon>Vertebrata</taxon>
        <taxon>Euteleostomi</taxon>
        <taxon>Actinopterygii</taxon>
        <taxon>Neopterygii</taxon>
        <taxon>Teleostei</taxon>
        <taxon>Neoteleostei</taxon>
        <taxon>Acanthomorphata</taxon>
        <taxon>Ovalentaria</taxon>
        <taxon>Blenniimorphae</taxon>
        <taxon>Blenniiformes</taxon>
        <taxon>Gobiesocoidei</taxon>
        <taxon>Gobiesocidae</taxon>
        <taxon>Gobiesocinae</taxon>
        <taxon>Gouania</taxon>
    </lineage>
</organism>
<reference evidence="3" key="3">
    <citation type="submission" date="2025-09" db="UniProtKB">
        <authorList>
            <consortium name="Ensembl"/>
        </authorList>
    </citation>
    <scope>IDENTIFICATION</scope>
</reference>
<keyword evidence="4" id="KW-1185">Reference proteome</keyword>
<dbReference type="Proteomes" id="UP000694680">
    <property type="component" value="Chromosome 10"/>
</dbReference>
<dbReference type="Ensembl" id="ENSGWIT00000010088.1">
    <property type="protein sequence ID" value="ENSGWIP00000009037.1"/>
    <property type="gene ID" value="ENSGWIG00000005397.1"/>
</dbReference>
<dbReference type="AlphaFoldDB" id="A0A8C5DPQ5"/>
<dbReference type="Pfam" id="PF08266">
    <property type="entry name" value="Cadherin_2"/>
    <property type="match status" value="1"/>
</dbReference>
<keyword evidence="1" id="KW-0325">Glycoprotein</keyword>
<dbReference type="Gene3D" id="2.60.40.60">
    <property type="entry name" value="Cadherins"/>
    <property type="match status" value="1"/>
</dbReference>
<feature type="domain" description="Cadherin N-terminal" evidence="2">
    <location>
        <begin position="32"/>
        <end position="59"/>
    </location>
</feature>
<accession>A0A8C5DPQ5</accession>